<gene>
    <name evidence="1" type="ORF">EPI10_001384</name>
</gene>
<sequence>MGMCRIRLNLVQSKLPSRPLARTYAIRAKEEAMKPDAIAGTFNLFDVTVIALIDPGSTHSYICTTFALEKKIPVASIEFYVRVSNPIGQTVVVNKVCKICPLKIWGYEFSADLMLLPFDEFSGN</sequence>
<proteinExistence type="predicted"/>
<evidence type="ECO:0000313" key="1">
    <source>
        <dbReference type="EMBL" id="KAA3466284.1"/>
    </source>
</evidence>
<organism evidence="1 2">
    <name type="scientific">Gossypium australe</name>
    <dbReference type="NCBI Taxonomy" id="47621"/>
    <lineage>
        <taxon>Eukaryota</taxon>
        <taxon>Viridiplantae</taxon>
        <taxon>Streptophyta</taxon>
        <taxon>Embryophyta</taxon>
        <taxon>Tracheophyta</taxon>
        <taxon>Spermatophyta</taxon>
        <taxon>Magnoliopsida</taxon>
        <taxon>eudicotyledons</taxon>
        <taxon>Gunneridae</taxon>
        <taxon>Pentapetalae</taxon>
        <taxon>rosids</taxon>
        <taxon>malvids</taxon>
        <taxon>Malvales</taxon>
        <taxon>Malvaceae</taxon>
        <taxon>Malvoideae</taxon>
        <taxon>Gossypium</taxon>
    </lineage>
</organism>
<evidence type="ECO:0000313" key="2">
    <source>
        <dbReference type="Proteomes" id="UP000325315"/>
    </source>
</evidence>
<name>A0A5B6VB44_9ROSI</name>
<dbReference type="Proteomes" id="UP000325315">
    <property type="component" value="Unassembled WGS sequence"/>
</dbReference>
<accession>A0A5B6VB44</accession>
<dbReference type="AlphaFoldDB" id="A0A5B6VB44"/>
<dbReference type="InterPro" id="IPR021109">
    <property type="entry name" value="Peptidase_aspartic_dom_sf"/>
</dbReference>
<protein>
    <submittedName>
        <fullName evidence="1">TBC1 domain family member 1</fullName>
    </submittedName>
</protein>
<dbReference type="EMBL" id="SMMG02000007">
    <property type="protein sequence ID" value="KAA3466284.1"/>
    <property type="molecule type" value="Genomic_DNA"/>
</dbReference>
<dbReference type="OrthoDB" id="786726at2759"/>
<dbReference type="Gene3D" id="2.40.70.10">
    <property type="entry name" value="Acid Proteases"/>
    <property type="match status" value="1"/>
</dbReference>
<dbReference type="Pfam" id="PF08284">
    <property type="entry name" value="RVP_2"/>
    <property type="match status" value="1"/>
</dbReference>
<keyword evidence="2" id="KW-1185">Reference proteome</keyword>
<dbReference type="CDD" id="cd00303">
    <property type="entry name" value="retropepsin_like"/>
    <property type="match status" value="1"/>
</dbReference>
<reference evidence="2" key="1">
    <citation type="journal article" date="2019" name="Plant Biotechnol. J.">
        <title>Genome sequencing of the Australian wild diploid species Gossypium australe highlights disease resistance and delayed gland morphogenesis.</title>
        <authorList>
            <person name="Cai Y."/>
            <person name="Cai X."/>
            <person name="Wang Q."/>
            <person name="Wang P."/>
            <person name="Zhang Y."/>
            <person name="Cai C."/>
            <person name="Xu Y."/>
            <person name="Wang K."/>
            <person name="Zhou Z."/>
            <person name="Wang C."/>
            <person name="Geng S."/>
            <person name="Li B."/>
            <person name="Dong Q."/>
            <person name="Hou Y."/>
            <person name="Wang H."/>
            <person name="Ai P."/>
            <person name="Liu Z."/>
            <person name="Yi F."/>
            <person name="Sun M."/>
            <person name="An G."/>
            <person name="Cheng J."/>
            <person name="Zhang Y."/>
            <person name="Shi Q."/>
            <person name="Xie Y."/>
            <person name="Shi X."/>
            <person name="Chang Y."/>
            <person name="Huang F."/>
            <person name="Chen Y."/>
            <person name="Hong S."/>
            <person name="Mi L."/>
            <person name="Sun Q."/>
            <person name="Zhang L."/>
            <person name="Zhou B."/>
            <person name="Peng R."/>
            <person name="Zhang X."/>
            <person name="Liu F."/>
        </authorList>
    </citation>
    <scope>NUCLEOTIDE SEQUENCE [LARGE SCALE GENOMIC DNA]</scope>
    <source>
        <strain evidence="2">cv. PA1801</strain>
    </source>
</reference>
<comment type="caution">
    <text evidence="1">The sequence shown here is derived from an EMBL/GenBank/DDBJ whole genome shotgun (WGS) entry which is preliminary data.</text>
</comment>